<gene>
    <name evidence="1" type="ORF">GCM10023230_12790</name>
</gene>
<dbReference type="Proteomes" id="UP001500141">
    <property type="component" value="Unassembled WGS sequence"/>
</dbReference>
<sequence>MLITCFWLFVGTLRRVISLDLSNREIVVKNILQSEKKIRLEDLDGFETTIETSKSGNYEVLFLVKNNKTLVHISEFHLSNYKEIKSEIETKLKNLGFVPFSFFSDWKRYK</sequence>
<comment type="caution">
    <text evidence="1">The sequence shown here is derived from an EMBL/GenBank/DDBJ whole genome shotgun (WGS) entry which is preliminary data.</text>
</comment>
<organism evidence="1 2">
    <name type="scientific">Flavobacterium hankyongi</name>
    <dbReference type="NCBI Taxonomy" id="1176532"/>
    <lineage>
        <taxon>Bacteria</taxon>
        <taxon>Pseudomonadati</taxon>
        <taxon>Bacteroidota</taxon>
        <taxon>Flavobacteriia</taxon>
        <taxon>Flavobacteriales</taxon>
        <taxon>Flavobacteriaceae</taxon>
        <taxon>Flavobacterium</taxon>
    </lineage>
</organism>
<name>A0ABP8ZSV7_9FLAO</name>
<dbReference type="EMBL" id="BAABIP010000010">
    <property type="protein sequence ID" value="GAA4764738.1"/>
    <property type="molecule type" value="Genomic_DNA"/>
</dbReference>
<accession>A0ABP8ZSV7</accession>
<evidence type="ECO:0000313" key="1">
    <source>
        <dbReference type="EMBL" id="GAA4764738.1"/>
    </source>
</evidence>
<protein>
    <recommendedName>
        <fullName evidence="3">KTSC domain-containing protein</fullName>
    </recommendedName>
</protein>
<evidence type="ECO:0000313" key="2">
    <source>
        <dbReference type="Proteomes" id="UP001500141"/>
    </source>
</evidence>
<proteinExistence type="predicted"/>
<keyword evidence="2" id="KW-1185">Reference proteome</keyword>
<evidence type="ECO:0008006" key="3">
    <source>
        <dbReference type="Google" id="ProtNLM"/>
    </source>
</evidence>
<reference evidence="2" key="1">
    <citation type="journal article" date="2019" name="Int. J. Syst. Evol. Microbiol.">
        <title>The Global Catalogue of Microorganisms (GCM) 10K type strain sequencing project: providing services to taxonomists for standard genome sequencing and annotation.</title>
        <authorList>
            <consortium name="The Broad Institute Genomics Platform"/>
            <consortium name="The Broad Institute Genome Sequencing Center for Infectious Disease"/>
            <person name="Wu L."/>
            <person name="Ma J."/>
        </authorList>
    </citation>
    <scope>NUCLEOTIDE SEQUENCE [LARGE SCALE GENOMIC DNA]</scope>
    <source>
        <strain evidence="2">JCM 18198</strain>
    </source>
</reference>